<dbReference type="InterPro" id="IPR052021">
    <property type="entry name" value="Type-I_RS_S_subunit"/>
</dbReference>
<dbReference type="EMBL" id="MOBU01000003">
    <property type="protein sequence ID" value="RON71459.1"/>
    <property type="molecule type" value="Genomic_DNA"/>
</dbReference>
<feature type="domain" description="Type I restriction modification DNA specificity" evidence="5">
    <location>
        <begin position="19"/>
        <end position="162"/>
    </location>
</feature>
<dbReference type="InterPro" id="IPR044946">
    <property type="entry name" value="Restrct_endonuc_typeI_TRD_sf"/>
</dbReference>
<evidence type="ECO:0000259" key="5">
    <source>
        <dbReference type="Pfam" id="PF01420"/>
    </source>
</evidence>
<dbReference type="CDD" id="cd17267">
    <property type="entry name" value="RMtype1_S_EcoAO83I-TRD1-CR1_like"/>
    <property type="match status" value="1"/>
</dbReference>
<evidence type="ECO:0000256" key="3">
    <source>
        <dbReference type="ARBA" id="ARBA00023125"/>
    </source>
</evidence>
<dbReference type="GO" id="GO:0003677">
    <property type="term" value="F:DNA binding"/>
    <property type="evidence" value="ECO:0007669"/>
    <property type="project" value="UniProtKB-KW"/>
</dbReference>
<dbReference type="Proteomes" id="UP000285757">
    <property type="component" value="Unassembled WGS sequence"/>
</dbReference>
<dbReference type="Gene3D" id="3.90.220.20">
    <property type="entry name" value="DNA methylase specificity domains"/>
    <property type="match status" value="2"/>
</dbReference>
<protein>
    <recommendedName>
        <fullName evidence="5">Type I restriction modification DNA specificity domain-containing protein</fullName>
    </recommendedName>
</protein>
<feature type="domain" description="Type I restriction modification DNA specificity" evidence="5">
    <location>
        <begin position="259"/>
        <end position="392"/>
    </location>
</feature>
<dbReference type="PANTHER" id="PTHR30408:SF12">
    <property type="entry name" value="TYPE I RESTRICTION ENZYME MJAVIII SPECIFICITY SUBUNIT"/>
    <property type="match status" value="1"/>
</dbReference>
<sequence>MSFSRNLSGCQVFHPSRLPTEWDCVPLKDRLELLYGRALKEEIRKPGDVGVFGSNGKVGSHNVHWLDAPGILVGRKGTVGAVHYTEKPFWPIDTTYYVRTAGQDNLRYVYYLLDYLPLKMLNAATGVPGLSRRDAYALFGAFPKPDEQAAIARVLDAVDIAIARARRAICGTRQLQKAAMQDFFYSALGVTAYADHPSQKLPAGWLLAPMESLLAEEPKNGVSPQATSQPPGIPTFSIAAVRDDKVDLTNAGNLKYARVSERIAQKFRIHTGDVLIVRGNANPYLVGKAGRVGAFPEGCIYPDITKRIVFRREGDNTVSPEYAVLAWNHPVVHNQVLRRAKTSNGTLKINSRDVKQIVMPVPPPSDQQRIVELVTALTEKTDALKQKLLSLEQLKKSLTQDLLTGVVRIDPTLFEKEFTA</sequence>
<feature type="coiled-coil region" evidence="4">
    <location>
        <begin position="374"/>
        <end position="401"/>
    </location>
</feature>
<keyword evidence="4" id="KW-0175">Coiled coil</keyword>
<evidence type="ECO:0000256" key="4">
    <source>
        <dbReference type="SAM" id="Coils"/>
    </source>
</evidence>
<name>A0A423LT22_PSEFL</name>
<dbReference type="PANTHER" id="PTHR30408">
    <property type="entry name" value="TYPE-1 RESTRICTION ENZYME ECOKI SPECIFICITY PROTEIN"/>
    <property type="match status" value="1"/>
</dbReference>
<comment type="caution">
    <text evidence="6">The sequence shown here is derived from an EMBL/GenBank/DDBJ whole genome shotgun (WGS) entry which is preliminary data.</text>
</comment>
<keyword evidence="2" id="KW-0680">Restriction system</keyword>
<comment type="similarity">
    <text evidence="1">Belongs to the type-I restriction system S methylase family.</text>
</comment>
<proteinExistence type="inferred from homology"/>
<dbReference type="Pfam" id="PF01420">
    <property type="entry name" value="Methylase_S"/>
    <property type="match status" value="2"/>
</dbReference>
<dbReference type="RefSeq" id="WP_123530289.1">
    <property type="nucleotide sequence ID" value="NZ_MOBU01000003.1"/>
</dbReference>
<dbReference type="SUPFAM" id="SSF116734">
    <property type="entry name" value="DNA methylase specificity domain"/>
    <property type="match status" value="2"/>
</dbReference>
<evidence type="ECO:0000313" key="6">
    <source>
        <dbReference type="EMBL" id="RON71459.1"/>
    </source>
</evidence>
<dbReference type="GO" id="GO:0009307">
    <property type="term" value="P:DNA restriction-modification system"/>
    <property type="evidence" value="ECO:0007669"/>
    <property type="project" value="UniProtKB-KW"/>
</dbReference>
<evidence type="ECO:0000256" key="2">
    <source>
        <dbReference type="ARBA" id="ARBA00022747"/>
    </source>
</evidence>
<dbReference type="InterPro" id="IPR000055">
    <property type="entry name" value="Restrct_endonuc_typeI_TRD"/>
</dbReference>
<gene>
    <name evidence="6" type="ORF">BK671_04635</name>
</gene>
<accession>A0A423LT22</accession>
<dbReference type="AlphaFoldDB" id="A0A423LT22"/>
<keyword evidence="3" id="KW-0238">DNA-binding</keyword>
<reference evidence="6 7" key="1">
    <citation type="submission" date="2016-10" db="EMBL/GenBank/DDBJ databases">
        <title>Comparative genome analysis of multiple Pseudomonas spp. focuses on biocontrol and plant growth promoting traits.</title>
        <authorList>
            <person name="Tao X.-Y."/>
            <person name="Taylor C.G."/>
        </authorList>
    </citation>
    <scope>NUCLEOTIDE SEQUENCE [LARGE SCALE GENOMIC DNA]</scope>
    <source>
        <strain evidence="6 7">24D3</strain>
    </source>
</reference>
<evidence type="ECO:0000256" key="1">
    <source>
        <dbReference type="ARBA" id="ARBA00010923"/>
    </source>
</evidence>
<evidence type="ECO:0000313" key="7">
    <source>
        <dbReference type="Proteomes" id="UP000285757"/>
    </source>
</evidence>
<organism evidence="6 7">
    <name type="scientific">Pseudomonas fluorescens</name>
    <dbReference type="NCBI Taxonomy" id="294"/>
    <lineage>
        <taxon>Bacteria</taxon>
        <taxon>Pseudomonadati</taxon>
        <taxon>Pseudomonadota</taxon>
        <taxon>Gammaproteobacteria</taxon>
        <taxon>Pseudomonadales</taxon>
        <taxon>Pseudomonadaceae</taxon>
        <taxon>Pseudomonas</taxon>
    </lineage>
</organism>